<gene>
    <name evidence="12" type="primary">fimT</name>
    <name evidence="12" type="ORF">GCM10008101_04760</name>
</gene>
<name>A0ABQ3BQK7_9GAMM</name>
<evidence type="ECO:0000256" key="8">
    <source>
        <dbReference type="ARBA" id="ARBA00023136"/>
    </source>
</evidence>
<evidence type="ECO:0000313" key="12">
    <source>
        <dbReference type="EMBL" id="GGZ54538.1"/>
    </source>
</evidence>
<dbReference type="Proteomes" id="UP000643403">
    <property type="component" value="Unassembled WGS sequence"/>
</dbReference>
<dbReference type="InterPro" id="IPR012902">
    <property type="entry name" value="N_methyl_site"/>
</dbReference>
<keyword evidence="6" id="KW-0812">Transmembrane</keyword>
<proteinExistence type="inferred from homology"/>
<dbReference type="Pfam" id="PF07963">
    <property type="entry name" value="N_methyl"/>
    <property type="match status" value="1"/>
</dbReference>
<keyword evidence="8" id="KW-0472">Membrane</keyword>
<evidence type="ECO:0000256" key="7">
    <source>
        <dbReference type="ARBA" id="ARBA00022989"/>
    </source>
</evidence>
<comment type="subcellular location">
    <subcellularLocation>
        <location evidence="1">Cell inner membrane</location>
        <topology evidence="1">Single-pass membrane protein</topology>
    </subcellularLocation>
</comment>
<dbReference type="InterPro" id="IPR022346">
    <property type="entry name" value="T2SS_GspH"/>
</dbReference>
<keyword evidence="4" id="KW-0488">Methylation</keyword>
<dbReference type="EMBL" id="BMXY01000001">
    <property type="protein sequence ID" value="GGZ54538.1"/>
    <property type="molecule type" value="Genomic_DNA"/>
</dbReference>
<dbReference type="PROSITE" id="PS00409">
    <property type="entry name" value="PROKAR_NTER_METHYL"/>
    <property type="match status" value="1"/>
</dbReference>
<dbReference type="Pfam" id="PF12019">
    <property type="entry name" value="GspH"/>
    <property type="match status" value="1"/>
</dbReference>
<organism evidence="12 13">
    <name type="scientific">Cognatilysobacter xinjiangensis</name>
    <dbReference type="NCBI Taxonomy" id="546892"/>
    <lineage>
        <taxon>Bacteria</taxon>
        <taxon>Pseudomonadati</taxon>
        <taxon>Pseudomonadota</taxon>
        <taxon>Gammaproteobacteria</taxon>
        <taxon>Lysobacterales</taxon>
        <taxon>Lysobacteraceae</taxon>
        <taxon>Cognatilysobacter</taxon>
    </lineage>
</organism>
<comment type="similarity">
    <text evidence="9">Belongs to the GSP H family.</text>
</comment>
<dbReference type="SUPFAM" id="SSF54523">
    <property type="entry name" value="Pili subunits"/>
    <property type="match status" value="1"/>
</dbReference>
<keyword evidence="7" id="KW-1133">Transmembrane helix</keyword>
<evidence type="ECO:0000256" key="6">
    <source>
        <dbReference type="ARBA" id="ARBA00022692"/>
    </source>
</evidence>
<protein>
    <recommendedName>
        <fullName evidence="2">Type II secretion system protein H</fullName>
    </recommendedName>
    <alternativeName>
        <fullName evidence="10">General secretion pathway protein H</fullName>
    </alternativeName>
</protein>
<dbReference type="NCBIfam" id="TIGR02532">
    <property type="entry name" value="IV_pilin_GFxxxE"/>
    <property type="match status" value="1"/>
</dbReference>
<evidence type="ECO:0000256" key="9">
    <source>
        <dbReference type="ARBA" id="ARBA00025772"/>
    </source>
</evidence>
<keyword evidence="5" id="KW-0997">Cell inner membrane</keyword>
<dbReference type="Gene3D" id="3.55.40.10">
    <property type="entry name" value="minor pseudopilin epsh domain"/>
    <property type="match status" value="1"/>
</dbReference>
<keyword evidence="3" id="KW-1003">Cell membrane</keyword>
<evidence type="ECO:0000256" key="5">
    <source>
        <dbReference type="ARBA" id="ARBA00022519"/>
    </source>
</evidence>
<evidence type="ECO:0000256" key="1">
    <source>
        <dbReference type="ARBA" id="ARBA00004377"/>
    </source>
</evidence>
<evidence type="ECO:0000259" key="11">
    <source>
        <dbReference type="Pfam" id="PF12019"/>
    </source>
</evidence>
<accession>A0ABQ3BQK7</accession>
<evidence type="ECO:0000256" key="3">
    <source>
        <dbReference type="ARBA" id="ARBA00022475"/>
    </source>
</evidence>
<sequence>MRRMRGLTLPELVITLAVLSIALGLGVPAARHVMDSVRATTSLHQLTASLAIAHNAAVTYRQPVTLCPSRDGASCLDGTDWSEGWIAYRDPLRQDAPATAADVLRRFDRQHPTLRLTTSTGRPRVRYLPNGSAAGTNASFRLCRRSGALLGIVVVANSGRARRERPSANAACS</sequence>
<dbReference type="RefSeq" id="WP_189446725.1">
    <property type="nucleotide sequence ID" value="NZ_BMXY01000001.1"/>
</dbReference>
<keyword evidence="13" id="KW-1185">Reference proteome</keyword>
<evidence type="ECO:0000256" key="4">
    <source>
        <dbReference type="ARBA" id="ARBA00022481"/>
    </source>
</evidence>
<comment type="caution">
    <text evidence="12">The sequence shown here is derived from an EMBL/GenBank/DDBJ whole genome shotgun (WGS) entry which is preliminary data.</text>
</comment>
<feature type="domain" description="General secretion pathway GspH" evidence="11">
    <location>
        <begin position="44"/>
        <end position="159"/>
    </location>
</feature>
<dbReference type="InterPro" id="IPR045584">
    <property type="entry name" value="Pilin-like"/>
</dbReference>
<evidence type="ECO:0000313" key="13">
    <source>
        <dbReference type="Proteomes" id="UP000643403"/>
    </source>
</evidence>
<evidence type="ECO:0000256" key="2">
    <source>
        <dbReference type="ARBA" id="ARBA00021549"/>
    </source>
</evidence>
<evidence type="ECO:0000256" key="10">
    <source>
        <dbReference type="ARBA" id="ARBA00030775"/>
    </source>
</evidence>
<reference evidence="13" key="1">
    <citation type="journal article" date="2019" name="Int. J. Syst. Evol. Microbiol.">
        <title>The Global Catalogue of Microorganisms (GCM) 10K type strain sequencing project: providing services to taxonomists for standard genome sequencing and annotation.</title>
        <authorList>
            <consortium name="The Broad Institute Genomics Platform"/>
            <consortium name="The Broad Institute Genome Sequencing Center for Infectious Disease"/>
            <person name="Wu L."/>
            <person name="Ma J."/>
        </authorList>
    </citation>
    <scope>NUCLEOTIDE SEQUENCE [LARGE SCALE GENOMIC DNA]</scope>
    <source>
        <strain evidence="13">KCTC 22558</strain>
    </source>
</reference>